<dbReference type="RefSeq" id="WP_147006487.1">
    <property type="nucleotide sequence ID" value="NZ_AP019847.1"/>
</dbReference>
<dbReference type="Pfam" id="PF17287">
    <property type="entry name" value="POTRA_3"/>
    <property type="match status" value="1"/>
</dbReference>
<name>A0A510L9F5_9FUSO</name>
<proteinExistence type="predicted"/>
<keyword evidence="9" id="KW-0614">Plasmid</keyword>
<dbReference type="OrthoDB" id="84466at2"/>
<evidence type="ECO:0000256" key="4">
    <source>
        <dbReference type="SAM" id="Coils"/>
    </source>
</evidence>
<dbReference type="GO" id="GO:0008320">
    <property type="term" value="F:protein transmembrane transporter activity"/>
    <property type="evidence" value="ECO:0007669"/>
    <property type="project" value="TreeGrafter"/>
</dbReference>
<dbReference type="AlphaFoldDB" id="A0A510L9F5"/>
<dbReference type="GO" id="GO:0098046">
    <property type="term" value="C:type V protein secretion system complex"/>
    <property type="evidence" value="ECO:0007669"/>
    <property type="project" value="TreeGrafter"/>
</dbReference>
<dbReference type="InterPro" id="IPR013686">
    <property type="entry name" value="Polypept-transport_assoc_ShlB"/>
</dbReference>
<dbReference type="InterPro" id="IPR027282">
    <property type="entry name" value="TPS"/>
</dbReference>
<dbReference type="InterPro" id="IPR005565">
    <property type="entry name" value="Hemolysn_activator_HlyB_C"/>
</dbReference>
<evidence type="ECO:0000256" key="3">
    <source>
        <dbReference type="ARBA" id="ARBA00023237"/>
    </source>
</evidence>
<accession>A0A510L9F5</accession>
<feature type="chain" id="PRO_5021757443" description="POTRA domain protein, ShlB-type" evidence="5">
    <location>
        <begin position="26"/>
        <end position="602"/>
    </location>
</feature>
<evidence type="ECO:0000313" key="10">
    <source>
        <dbReference type="Proteomes" id="UP000321561"/>
    </source>
</evidence>
<organism evidence="9 10">
    <name type="scientific">Leptotrichia hongkongensis</name>
    <dbReference type="NCBI Taxonomy" id="554406"/>
    <lineage>
        <taxon>Bacteria</taxon>
        <taxon>Fusobacteriati</taxon>
        <taxon>Fusobacteriota</taxon>
        <taxon>Fusobacteriia</taxon>
        <taxon>Fusobacteriales</taxon>
        <taxon>Leptotrichiaceae</taxon>
        <taxon>Leptotrichia</taxon>
    </lineage>
</organism>
<dbReference type="Pfam" id="PF08479">
    <property type="entry name" value="POTRA_2"/>
    <property type="match status" value="1"/>
</dbReference>
<feature type="domain" description="Polypeptide-transport-associated ShlB-type" evidence="7">
    <location>
        <begin position="79"/>
        <end position="156"/>
    </location>
</feature>
<keyword evidence="1" id="KW-1134">Transmembrane beta strand</keyword>
<dbReference type="Proteomes" id="UP000321561">
    <property type="component" value="Plasmid pJMUB5056"/>
</dbReference>
<evidence type="ECO:0000259" key="8">
    <source>
        <dbReference type="Pfam" id="PF17287"/>
    </source>
</evidence>
<protein>
    <recommendedName>
        <fullName evidence="11">POTRA domain protein, ShlB-type</fullName>
    </recommendedName>
</protein>
<keyword evidence="5" id="KW-0732">Signal</keyword>
<keyword evidence="1" id="KW-0472">Membrane</keyword>
<sequence length="602" mass="68536">MGYKKIIILGTFLIASLAFPSPVNEANRIIDIQQRQLEQERVRQQQEKMQKEFENTKFDSPKSQVDKDIESGNLNSNKFLIKSVNIKDNDRLLSQREKNKIIGKYVFLELSSNDIRNLLTDLTNKLISKGYTTSVVNFDRNNDLTTGTLNLEIVAGRIEDIRINSGNGLDKYKEFFMFSKNKGKIFNIRDIDTATDNFNSINANNMTMEVLPGRKENYSRIEVKNRLKNKYTVGILANNYGDSKQNGIWRRGINLNIDSPLGIGDNFYFTYMTVPKKDPNRSWKKTVEQLQPGEILPIGPTGYDPLKGDTLPYKRRLDMFNFGYTMKFRTYTLKFNSSKSIQESSFYSANTVYDMYSGSHTLSADLEKILFRNQKSKVSLDLGIKRKHNQSYLEKSALSDRKLAIGTLSLNATTSLFGGIFGSSFGYERGLKIFHAERDSGKIDTTPKAQFHKYSMNLSYYKPITNNLVYRANVSGSYSNDVLYGSERQTIGGVGSVGGYHTRESIQGDKAIEVSNEIAYNIPVKKFAVVSPYVNYGYGAAKYNRDKSKYRTGYVTGMTAGIRFDTKIFDFDFGYARPMSHSDYLSPKKQEMYFSGSLKVSF</sequence>
<dbReference type="KEGG" id="lhg:JMUB5056_p1013"/>
<dbReference type="PANTHER" id="PTHR34597:SF3">
    <property type="entry name" value="OUTER MEMBRANE TRANSPORTER CDIB"/>
    <property type="match status" value="1"/>
</dbReference>
<dbReference type="InterPro" id="IPR035251">
    <property type="entry name" value="ShlB_POTRA"/>
</dbReference>
<dbReference type="EMBL" id="AP019847">
    <property type="protein sequence ID" value="BBM60634.1"/>
    <property type="molecule type" value="Genomic_DNA"/>
</dbReference>
<feature type="coiled-coil region" evidence="4">
    <location>
        <begin position="23"/>
        <end position="54"/>
    </location>
</feature>
<dbReference type="PIRSF" id="PIRSF029745">
    <property type="entry name" value="FhaC"/>
    <property type="match status" value="1"/>
</dbReference>
<evidence type="ECO:0000256" key="1">
    <source>
        <dbReference type="ARBA" id="ARBA00022452"/>
    </source>
</evidence>
<evidence type="ECO:0000259" key="7">
    <source>
        <dbReference type="Pfam" id="PF08479"/>
    </source>
</evidence>
<keyword evidence="4" id="KW-0175">Coiled coil</keyword>
<reference evidence="9 10" key="1">
    <citation type="submission" date="2019-07" db="EMBL/GenBank/DDBJ databases">
        <title>Complete Genome Sequence of Leptotrichia hongkongensis Strain JMUB5056.</title>
        <authorList>
            <person name="Watanabe S."/>
            <person name="Cui L."/>
        </authorList>
    </citation>
    <scope>NUCLEOTIDE SEQUENCE [LARGE SCALE GENOMIC DNA]</scope>
    <source>
        <strain evidence="9 10">JMUB5056</strain>
        <plasmid evidence="10">pjmub5056 dna</plasmid>
    </source>
</reference>
<dbReference type="PANTHER" id="PTHR34597">
    <property type="entry name" value="SLR1661 PROTEIN"/>
    <property type="match status" value="1"/>
</dbReference>
<dbReference type="Pfam" id="PF03865">
    <property type="entry name" value="ShlB"/>
    <property type="match status" value="1"/>
</dbReference>
<feature type="domain" description="Haemolysin activator HlyB C-terminal" evidence="6">
    <location>
        <begin position="218"/>
        <end position="564"/>
    </location>
</feature>
<dbReference type="Gene3D" id="3.10.20.310">
    <property type="entry name" value="membrane protein fhac"/>
    <property type="match status" value="1"/>
</dbReference>
<evidence type="ECO:0000313" key="9">
    <source>
        <dbReference type="EMBL" id="BBM60634.1"/>
    </source>
</evidence>
<feature type="signal peptide" evidence="5">
    <location>
        <begin position="1"/>
        <end position="25"/>
    </location>
</feature>
<dbReference type="Gene3D" id="2.40.160.50">
    <property type="entry name" value="membrane protein fhac: a member of the omp85/tpsb transporter family"/>
    <property type="match status" value="1"/>
</dbReference>
<evidence type="ECO:0000256" key="2">
    <source>
        <dbReference type="ARBA" id="ARBA00022692"/>
    </source>
</evidence>
<evidence type="ECO:0000256" key="5">
    <source>
        <dbReference type="SAM" id="SignalP"/>
    </source>
</evidence>
<feature type="domain" description="ShlB POTRA" evidence="8">
    <location>
        <begin position="157"/>
        <end position="212"/>
    </location>
</feature>
<dbReference type="GO" id="GO:0046819">
    <property type="term" value="P:protein secretion by the type V secretion system"/>
    <property type="evidence" value="ECO:0007669"/>
    <property type="project" value="TreeGrafter"/>
</dbReference>
<dbReference type="InterPro" id="IPR051544">
    <property type="entry name" value="TPS_OM_transporter"/>
</dbReference>
<keyword evidence="2" id="KW-0812">Transmembrane</keyword>
<gene>
    <name evidence="9" type="ORF">JMUB5056_p1013</name>
</gene>
<evidence type="ECO:0008006" key="11">
    <source>
        <dbReference type="Google" id="ProtNLM"/>
    </source>
</evidence>
<geneLocation type="plasmid" evidence="10">
    <name>pjmub5056 dna</name>
</geneLocation>
<evidence type="ECO:0000259" key="6">
    <source>
        <dbReference type="Pfam" id="PF03865"/>
    </source>
</evidence>
<keyword evidence="3" id="KW-0998">Cell outer membrane</keyword>